<dbReference type="Proteomes" id="UP000663792">
    <property type="component" value="Unassembled WGS sequence"/>
</dbReference>
<dbReference type="RefSeq" id="WP_205259270.1">
    <property type="nucleotide sequence ID" value="NZ_JAERWK010000005.1"/>
</dbReference>
<evidence type="ECO:0000313" key="2">
    <source>
        <dbReference type="EMBL" id="MBM9466320.1"/>
    </source>
</evidence>
<feature type="region of interest" description="Disordered" evidence="1">
    <location>
        <begin position="1"/>
        <end position="20"/>
    </location>
</feature>
<proteinExistence type="predicted"/>
<protein>
    <submittedName>
        <fullName evidence="2">Uncharacterized protein</fullName>
    </submittedName>
</protein>
<reference evidence="2" key="1">
    <citation type="submission" date="2021-01" db="EMBL/GenBank/DDBJ databases">
        <title>YIM 132084 draft genome.</title>
        <authorList>
            <person name="An D."/>
        </authorList>
    </citation>
    <scope>NUCLEOTIDE SEQUENCE</scope>
    <source>
        <strain evidence="2">YIM 132084</strain>
    </source>
</reference>
<evidence type="ECO:0000313" key="3">
    <source>
        <dbReference type="Proteomes" id="UP000663792"/>
    </source>
</evidence>
<gene>
    <name evidence="2" type="ORF">JL106_03380</name>
</gene>
<keyword evidence="3" id="KW-1185">Reference proteome</keyword>
<comment type="caution">
    <text evidence="2">The sequence shown here is derived from an EMBL/GenBank/DDBJ whole genome shotgun (WGS) entry which is preliminary data.</text>
</comment>
<dbReference type="EMBL" id="JAERWK010000005">
    <property type="protein sequence ID" value="MBM9466320.1"/>
    <property type="molecule type" value="Genomic_DNA"/>
</dbReference>
<sequence>MTDSSRGAGPADAADRSDHADPVGMISEALVARLAIAYPDLPRPALAVLGAGELAADQWAGIRAELRERSLPETRDELRATTDQVVEALGRRAVLAVTEAGEQARRMVGRAPGWAARMIGDAAYRRRTRVRLEHDAAVVSGMIEDAARLAGILYRGLADQGSRSWSRAAARPGSVVQGSVEPDGHRDPASESCG</sequence>
<accession>A0A938Y5U2</accession>
<feature type="region of interest" description="Disordered" evidence="1">
    <location>
        <begin position="164"/>
        <end position="194"/>
    </location>
</feature>
<dbReference type="AlphaFoldDB" id="A0A938Y5U2"/>
<evidence type="ECO:0000256" key="1">
    <source>
        <dbReference type="SAM" id="MobiDB-lite"/>
    </source>
</evidence>
<organism evidence="2 3">
    <name type="scientific">Nakamurella leprariae</name>
    <dbReference type="NCBI Taxonomy" id="2803911"/>
    <lineage>
        <taxon>Bacteria</taxon>
        <taxon>Bacillati</taxon>
        <taxon>Actinomycetota</taxon>
        <taxon>Actinomycetes</taxon>
        <taxon>Nakamurellales</taxon>
        <taxon>Nakamurellaceae</taxon>
        <taxon>Nakamurella</taxon>
    </lineage>
</organism>
<feature type="compositionally biased region" description="Basic and acidic residues" evidence="1">
    <location>
        <begin position="182"/>
        <end position="194"/>
    </location>
</feature>
<name>A0A938Y5U2_9ACTN</name>